<keyword evidence="1" id="KW-0472">Membrane</keyword>
<dbReference type="STRING" id="1206085.SAMN05443575_0491"/>
<keyword evidence="3" id="KW-1185">Reference proteome</keyword>
<dbReference type="Proteomes" id="UP000186132">
    <property type="component" value="Unassembled WGS sequence"/>
</dbReference>
<protein>
    <submittedName>
        <fullName evidence="2">Uncharacterized protein</fullName>
    </submittedName>
</protein>
<evidence type="ECO:0000313" key="3">
    <source>
        <dbReference type="Proteomes" id="UP000186132"/>
    </source>
</evidence>
<keyword evidence="1" id="KW-0812">Transmembrane</keyword>
<accession>A0A1M5D8D9</accession>
<dbReference type="AlphaFoldDB" id="A0A1M5D8D9"/>
<keyword evidence="1" id="KW-1133">Transmembrane helix</keyword>
<feature type="transmembrane region" description="Helical" evidence="1">
    <location>
        <begin position="23"/>
        <end position="41"/>
    </location>
</feature>
<evidence type="ECO:0000256" key="1">
    <source>
        <dbReference type="SAM" id="Phobius"/>
    </source>
</evidence>
<sequence length="130" mass="13317">MLFVAIGAVAATGATTALLKAFVVVALLVAVLLGLMAWGMASSLRQDATHSADAELDAAIEAAVRAQGDTMCGCGHDHDPTELHVPDDPCARDGHGSGCTHSCETCVLATMARTSPRPAATPRRPSPSPR</sequence>
<evidence type="ECO:0000313" key="2">
    <source>
        <dbReference type="EMBL" id="SHF63319.1"/>
    </source>
</evidence>
<proteinExistence type="predicted"/>
<name>A0A1M5D8D9_9ACTN</name>
<dbReference type="EMBL" id="FQVU01000001">
    <property type="protein sequence ID" value="SHF63319.1"/>
    <property type="molecule type" value="Genomic_DNA"/>
</dbReference>
<gene>
    <name evidence="2" type="ORF">SAMN05443575_0491</name>
</gene>
<organism evidence="2 3">
    <name type="scientific">Jatrophihabitans endophyticus</name>
    <dbReference type="NCBI Taxonomy" id="1206085"/>
    <lineage>
        <taxon>Bacteria</taxon>
        <taxon>Bacillati</taxon>
        <taxon>Actinomycetota</taxon>
        <taxon>Actinomycetes</taxon>
        <taxon>Jatrophihabitantales</taxon>
        <taxon>Jatrophihabitantaceae</taxon>
        <taxon>Jatrophihabitans</taxon>
    </lineage>
</organism>
<reference evidence="2 3" key="1">
    <citation type="submission" date="2016-11" db="EMBL/GenBank/DDBJ databases">
        <authorList>
            <person name="Jaros S."/>
            <person name="Januszkiewicz K."/>
            <person name="Wedrychowicz H."/>
        </authorList>
    </citation>
    <scope>NUCLEOTIDE SEQUENCE [LARGE SCALE GENOMIC DNA]</scope>
    <source>
        <strain evidence="2 3">DSM 45627</strain>
    </source>
</reference>